<keyword evidence="6 18" id="KW-0812">Transmembrane</keyword>
<evidence type="ECO:0000256" key="9">
    <source>
        <dbReference type="ARBA" id="ARBA00022825"/>
    </source>
</evidence>
<organism evidence="19">
    <name type="scientific">Coleura bat astrovirus</name>
    <dbReference type="NCBI Taxonomy" id="3141863"/>
    <lineage>
        <taxon>Viruses</taxon>
        <taxon>Riboviria</taxon>
        <taxon>Orthornavirae</taxon>
        <taxon>Pisuviricota</taxon>
        <taxon>Stelpaviricetes</taxon>
        <taxon>Stellavirales</taxon>
        <taxon>Astroviridae</taxon>
    </lineage>
</organism>
<evidence type="ECO:0000256" key="5">
    <source>
        <dbReference type="ARBA" id="ARBA00022670"/>
    </source>
</evidence>
<dbReference type="InterPro" id="IPR045836">
    <property type="entry name" value="Astro_VPg"/>
</dbReference>
<evidence type="ECO:0000256" key="4">
    <source>
        <dbReference type="ARBA" id="ARBA00022553"/>
    </source>
</evidence>
<comment type="subcellular location">
    <subcellularLocation>
        <location evidence="1">Host membrane</location>
        <topology evidence="1">Multi-pass membrane protein</topology>
    </subcellularLocation>
</comment>
<dbReference type="GO" id="GO:0006508">
    <property type="term" value="P:proteolysis"/>
    <property type="evidence" value="ECO:0007669"/>
    <property type="project" value="UniProtKB-KW"/>
</dbReference>
<evidence type="ECO:0000256" key="12">
    <source>
        <dbReference type="ARBA" id="ARBA00022989"/>
    </source>
</evidence>
<evidence type="ECO:0000256" key="8">
    <source>
        <dbReference type="ARBA" id="ARBA00022801"/>
    </source>
</evidence>
<keyword evidence="8" id="KW-0378">Hydrolase</keyword>
<dbReference type="InterPro" id="IPR043504">
    <property type="entry name" value="Peptidase_S1_PA_chymotrypsin"/>
</dbReference>
<evidence type="ECO:0000256" key="6">
    <source>
        <dbReference type="ARBA" id="ARBA00022692"/>
    </source>
</evidence>
<feature type="coiled-coil region" evidence="16">
    <location>
        <begin position="99"/>
        <end position="140"/>
    </location>
</feature>
<name>A0AAU7E1N0_9VIRU</name>
<evidence type="ECO:0000256" key="2">
    <source>
        <dbReference type="ARBA" id="ARBA00011245"/>
    </source>
</evidence>
<sequence>MASGQVLSMGINAFDAGMGLGIPSARRKALNLNKYTRNNIVDLVDPNGVVEFFYTGVGNTKVPSFTGVLEGDAVTYIHSEKENAWILTDLVLRSTPIIASGLTKQNTELKKELQQLKRELSEARLENELCRHEVARAREKQEKEEKGSKPKLGLIPRILIGLLVGMLLASHIPGAHAQELKEETPDMLEYYREVLRSGFNDAVVFLKQELTMVNMWEWYSFIVFSWPIQVITFCVIGYLRFTNVIPTLLVALLGTWSGWNANALIPLSVCERGTFFSYLMLLFFIPIHLGFATLVYLILISVYTIVSMVGGDQQVDKVLAGVFATTGVFIVNVFTNAVGLPKEILPVAYILYRVTSFAIRRPENVVVRDASGKVVETSTVPPKESAYVKFSQKLRSMFQRKSPRVEVSHFFQVPSHGTVLVKTELGTGTGFRVQNWIVTAKHVLSENDVVEVVHEGTVHASKVKWRHPEKDVAYLVLPPGLQSLKAFKIGDFSDGPVAIVSRSGDFVNFATAEGIRVGDEITYAVTTGDGTSGAPIILQSGKAVGVHVINTGFSAGGVLLTMEDLPPTVSKTDARVKELEEEVQRLRALQQCDDANGIVELVREAVRREMIILRKELQDSETESEDDGDFLQKRKGKTKRGKTWKRNATHNRQHGEAASKGRGPRNRKKRVWTEQEYQELLDEGYTVEELKKMADDIRAKKLAQWEDADYHLSDDGPYSDPEELNTEDEEEINREWFGQAYTKGGLKDKFKQQWSDLFTAPTARTAPVHVVEMFTPDCDESGLSALDTRLKRILKEMRALLEYAIPDGKWRPGVVPAIVLEELTEKWYEVNELAFFLGMPTFLQLKKEKRVKEAEEQKAKNAKPAQDVLGNGKAAQFLKKSTK</sequence>
<dbReference type="Pfam" id="PF19416">
    <property type="entry name" value="Astro_VPg"/>
    <property type="match status" value="1"/>
</dbReference>
<reference evidence="19" key="1">
    <citation type="journal article" date="2024" name="Microbiome">
        <title>Substantial viral diversity in bats and rodents from East Africa: insights into evolution, recombination, and cocirculation.</title>
        <authorList>
            <person name="Wang D."/>
            <person name="Yang X."/>
            <person name="Ren Z."/>
            <person name="Hu B."/>
            <person name="Zhao H."/>
            <person name="Yang K."/>
            <person name="Shi P."/>
            <person name="Zhang Z."/>
            <person name="Feng Q."/>
            <person name="Nawenja C.V."/>
            <person name="Obanda V."/>
            <person name="Robert K."/>
            <person name="Nalikka B."/>
            <person name="Waruhiu C.N."/>
            <person name="Ochola G.O."/>
            <person name="Onyuok S.O."/>
            <person name="Ochieng H."/>
            <person name="Li B."/>
            <person name="Zhu Y."/>
            <person name="Si H."/>
            <person name="Yin J."/>
            <person name="Kristiansen K."/>
            <person name="Jin X."/>
            <person name="Xu X."/>
            <person name="Xiao M."/>
            <person name="Agwanda B."/>
            <person name="Ommeh S."/>
            <person name="Li J."/>
            <person name="Shi Z.L."/>
        </authorList>
    </citation>
    <scope>NUCLEOTIDE SEQUENCE</scope>
    <source>
        <strain evidence="19">12A/Kenya/BAT1597/2015</strain>
    </source>
</reference>
<keyword evidence="12 18" id="KW-1133">Transmembrane helix</keyword>
<dbReference type="GO" id="GO:0033644">
    <property type="term" value="C:host cell membrane"/>
    <property type="evidence" value="ECO:0007669"/>
    <property type="project" value="UniProtKB-SubCell"/>
</dbReference>
<evidence type="ECO:0000256" key="3">
    <source>
        <dbReference type="ARBA" id="ARBA00022520"/>
    </source>
</evidence>
<keyword evidence="4" id="KW-0597">Phosphoprotein</keyword>
<feature type="transmembrane region" description="Helical" evidence="18">
    <location>
        <begin position="218"/>
        <end position="241"/>
    </location>
</feature>
<dbReference type="Gene3D" id="2.40.10.10">
    <property type="entry name" value="Trypsin-like serine proteases"/>
    <property type="match status" value="2"/>
</dbReference>
<dbReference type="EMBL" id="PP711855">
    <property type="protein sequence ID" value="XBH23878.1"/>
    <property type="molecule type" value="Genomic_RNA"/>
</dbReference>
<evidence type="ECO:0000256" key="14">
    <source>
        <dbReference type="ARBA" id="ARBA00045910"/>
    </source>
</evidence>
<evidence type="ECO:0000256" key="17">
    <source>
        <dbReference type="SAM" id="MobiDB-lite"/>
    </source>
</evidence>
<feature type="transmembrane region" description="Helical" evidence="18">
    <location>
        <begin position="275"/>
        <end position="306"/>
    </location>
</feature>
<feature type="transmembrane region" description="Helical" evidence="18">
    <location>
        <begin position="154"/>
        <end position="172"/>
    </location>
</feature>
<dbReference type="GO" id="GO:0075523">
    <property type="term" value="P:viral translational frameshifting"/>
    <property type="evidence" value="ECO:0007669"/>
    <property type="project" value="UniProtKB-KW"/>
</dbReference>
<proteinExistence type="predicted"/>
<comment type="subunit">
    <text evidence="2">Monomer.</text>
</comment>
<keyword evidence="10" id="KW-1043">Host membrane</keyword>
<feature type="transmembrane region" description="Helical" evidence="18">
    <location>
        <begin position="248"/>
        <end position="269"/>
    </location>
</feature>
<keyword evidence="5" id="KW-0645">Protease</keyword>
<keyword evidence="13 18" id="KW-0472">Membrane</keyword>
<keyword evidence="16" id="KW-0175">Coiled coil</keyword>
<reference evidence="19" key="2">
    <citation type="submission" date="2024-02" db="EMBL/GenBank/DDBJ databases">
        <authorList>
            <person name="Hu B."/>
        </authorList>
    </citation>
    <scope>NUCLEOTIDE SEQUENCE</scope>
    <source>
        <strain evidence="19">12A/Kenya/BAT1597/2015</strain>
    </source>
</reference>
<comment type="catalytic activity">
    <reaction evidence="15">
        <text>RNA(n) + a ribonucleoside 5'-triphosphate = RNA(n+1) + diphosphate</text>
        <dbReference type="Rhea" id="RHEA:21248"/>
        <dbReference type="Rhea" id="RHEA-COMP:14527"/>
        <dbReference type="Rhea" id="RHEA-COMP:17342"/>
        <dbReference type="ChEBI" id="CHEBI:33019"/>
        <dbReference type="ChEBI" id="CHEBI:61557"/>
        <dbReference type="ChEBI" id="CHEBI:140395"/>
    </reaction>
</comment>
<evidence type="ECO:0000313" key="19">
    <source>
        <dbReference type="EMBL" id="XBH23878.1"/>
    </source>
</evidence>
<accession>A0AAU7E1N0</accession>
<evidence type="ECO:0000256" key="11">
    <source>
        <dbReference type="ARBA" id="ARBA00022953"/>
    </source>
</evidence>
<dbReference type="Pfam" id="PF13365">
    <property type="entry name" value="Trypsin_2"/>
    <property type="match status" value="1"/>
</dbReference>
<dbReference type="SUPFAM" id="SSF50494">
    <property type="entry name" value="Trypsin-like serine proteases"/>
    <property type="match status" value="1"/>
</dbReference>
<evidence type="ECO:0000256" key="10">
    <source>
        <dbReference type="ARBA" id="ARBA00022870"/>
    </source>
</evidence>
<evidence type="ECO:0000256" key="16">
    <source>
        <dbReference type="SAM" id="Coils"/>
    </source>
</evidence>
<evidence type="ECO:0000256" key="13">
    <source>
        <dbReference type="ARBA" id="ARBA00023136"/>
    </source>
</evidence>
<feature type="compositionally biased region" description="Acidic residues" evidence="17">
    <location>
        <begin position="619"/>
        <end position="629"/>
    </location>
</feature>
<feature type="transmembrane region" description="Helical" evidence="18">
    <location>
        <begin position="318"/>
        <end position="340"/>
    </location>
</feature>
<feature type="region of interest" description="Disordered" evidence="17">
    <location>
        <begin position="618"/>
        <end position="671"/>
    </location>
</feature>
<evidence type="ECO:0000256" key="7">
    <source>
        <dbReference type="ARBA" id="ARBA00022758"/>
    </source>
</evidence>
<comment type="function">
    <text evidence="14">Responsible for the cleavage of the polyprotein into functional products.</text>
</comment>
<protein>
    <submittedName>
        <fullName evidence="19">ORF1a protein</fullName>
    </submittedName>
</protein>
<evidence type="ECO:0000256" key="15">
    <source>
        <dbReference type="ARBA" id="ARBA00047383"/>
    </source>
</evidence>
<keyword evidence="3" id="KW-0191">Covalent protein-RNA linkage</keyword>
<evidence type="ECO:0000256" key="1">
    <source>
        <dbReference type="ARBA" id="ARBA00004301"/>
    </source>
</evidence>
<dbReference type="InterPro" id="IPR009003">
    <property type="entry name" value="Peptidase_S1_PA"/>
</dbReference>
<keyword evidence="9" id="KW-0720">Serine protease</keyword>
<evidence type="ECO:0000256" key="18">
    <source>
        <dbReference type="SAM" id="Phobius"/>
    </source>
</evidence>
<dbReference type="GO" id="GO:0008236">
    <property type="term" value="F:serine-type peptidase activity"/>
    <property type="evidence" value="ECO:0007669"/>
    <property type="project" value="UniProtKB-KW"/>
</dbReference>
<feature type="region of interest" description="Disordered" evidence="17">
    <location>
        <begin position="853"/>
        <end position="883"/>
    </location>
</feature>
<keyword evidence="7" id="KW-0688">Ribosomal frameshifting</keyword>
<feature type="compositionally biased region" description="Basic residues" evidence="17">
    <location>
        <begin position="633"/>
        <end position="652"/>
    </location>
</feature>
<keyword evidence="11" id="KW-0693">Viral RNA replication</keyword>